<dbReference type="InterPro" id="IPR036390">
    <property type="entry name" value="WH_DNA-bd_sf"/>
</dbReference>
<dbReference type="Gene3D" id="1.10.10.10">
    <property type="entry name" value="Winged helix-like DNA-binding domain superfamily/Winged helix DNA-binding domain"/>
    <property type="match status" value="1"/>
</dbReference>
<dbReference type="PANTHER" id="PTHR33238">
    <property type="entry name" value="IRON (METAL) DEPENDENT REPRESSOR, DTXR FAMILY"/>
    <property type="match status" value="1"/>
</dbReference>
<comment type="similarity">
    <text evidence="2">Belongs to the DtxR/MntR family.</text>
</comment>
<dbReference type="KEGG" id="naj:B1756_01960"/>
<dbReference type="InterPro" id="IPR022689">
    <property type="entry name" value="Iron_dep_repressor"/>
</dbReference>
<dbReference type="InterPro" id="IPR036388">
    <property type="entry name" value="WH-like_DNA-bd_sf"/>
</dbReference>
<dbReference type="Gene3D" id="1.10.60.10">
    <property type="entry name" value="Iron dependent repressor, metal binding and dimerisation domain"/>
    <property type="match status" value="1"/>
</dbReference>
<dbReference type="GO" id="GO:0005737">
    <property type="term" value="C:cytoplasm"/>
    <property type="evidence" value="ECO:0007669"/>
    <property type="project" value="UniProtKB-SubCell"/>
</dbReference>
<dbReference type="InterPro" id="IPR036421">
    <property type="entry name" value="Fe_dep_repressor_sf"/>
</dbReference>
<dbReference type="EMBL" id="CP019893">
    <property type="protein sequence ID" value="ARS88643.1"/>
    <property type="molecule type" value="Genomic_DNA"/>
</dbReference>
<dbReference type="PANTHER" id="PTHR33238:SF7">
    <property type="entry name" value="IRON-DEPENDENT TRANSCRIPTIONAL REGULATOR"/>
    <property type="match status" value="1"/>
</dbReference>
<evidence type="ECO:0000256" key="5">
    <source>
        <dbReference type="ARBA" id="ARBA00023125"/>
    </source>
</evidence>
<gene>
    <name evidence="8" type="ORF">B1756_01960</name>
</gene>
<dbReference type="InterPro" id="IPR022687">
    <property type="entry name" value="HTH_DTXR"/>
</dbReference>
<feature type="domain" description="HTH dtxR-type" evidence="7">
    <location>
        <begin position="3"/>
        <end position="65"/>
    </location>
</feature>
<dbReference type="GO" id="GO:0046983">
    <property type="term" value="F:protein dimerization activity"/>
    <property type="evidence" value="ECO:0007669"/>
    <property type="project" value="InterPro"/>
</dbReference>
<dbReference type="Pfam" id="PF02742">
    <property type="entry name" value="Fe_dep_repr_C"/>
    <property type="match status" value="1"/>
</dbReference>
<dbReference type="OrthoDB" id="24735at2157"/>
<evidence type="ECO:0000256" key="4">
    <source>
        <dbReference type="ARBA" id="ARBA00023015"/>
    </source>
</evidence>
<reference evidence="9" key="1">
    <citation type="submission" date="2017-02" db="EMBL/GenBank/DDBJ databases">
        <title>Natronthermophilus aegyptiacus gen. nov.,sp. nov., an aerobic, extremely halophilic alkalithermophilic archaeon isolated from the athalassohaline Wadi An Natrun, Egypt.</title>
        <authorList>
            <person name="Zhao B."/>
        </authorList>
    </citation>
    <scope>NUCLEOTIDE SEQUENCE [LARGE SCALE GENOMIC DNA]</scope>
    <source>
        <strain evidence="9">JW/NM-HA 15</strain>
    </source>
</reference>
<dbReference type="Pfam" id="PF01325">
    <property type="entry name" value="Fe_dep_repress"/>
    <property type="match status" value="1"/>
</dbReference>
<evidence type="ECO:0000256" key="3">
    <source>
        <dbReference type="ARBA" id="ARBA00011738"/>
    </source>
</evidence>
<accession>A0A2Z2HPY7</accession>
<protein>
    <submittedName>
        <fullName evidence="8">DtxR family transcriptional regulator</fullName>
    </submittedName>
</protein>
<dbReference type="GO" id="GO:0003677">
    <property type="term" value="F:DNA binding"/>
    <property type="evidence" value="ECO:0007669"/>
    <property type="project" value="UniProtKB-KW"/>
</dbReference>
<dbReference type="SMART" id="SM00899">
    <property type="entry name" value="FeoA"/>
    <property type="match status" value="1"/>
</dbReference>
<dbReference type="InterPro" id="IPR007167">
    <property type="entry name" value="Fe-transptr_FeoA-like"/>
</dbReference>
<organism evidence="8 9">
    <name type="scientific">Natrarchaeobaculum aegyptiacum</name>
    <dbReference type="NCBI Taxonomy" id="745377"/>
    <lineage>
        <taxon>Archaea</taxon>
        <taxon>Methanobacteriati</taxon>
        <taxon>Methanobacteriota</taxon>
        <taxon>Stenosarchaea group</taxon>
        <taxon>Halobacteria</taxon>
        <taxon>Halobacteriales</taxon>
        <taxon>Natrialbaceae</taxon>
        <taxon>Natrarchaeobaculum</taxon>
    </lineage>
</organism>
<dbReference type="InterPro" id="IPR008988">
    <property type="entry name" value="Transcriptional_repressor_C"/>
</dbReference>
<dbReference type="GO" id="GO:0046914">
    <property type="term" value="F:transition metal ion binding"/>
    <property type="evidence" value="ECO:0007669"/>
    <property type="project" value="InterPro"/>
</dbReference>
<evidence type="ECO:0000313" key="9">
    <source>
        <dbReference type="Proteomes" id="UP000250088"/>
    </source>
</evidence>
<comment type="subunit">
    <text evidence="3">Homodimer.</text>
</comment>
<keyword evidence="6" id="KW-0804">Transcription</keyword>
<dbReference type="Proteomes" id="UP000250088">
    <property type="component" value="Chromosome"/>
</dbReference>
<dbReference type="PROSITE" id="PS50944">
    <property type="entry name" value="HTH_DTXR"/>
    <property type="match status" value="1"/>
</dbReference>
<dbReference type="RefSeq" id="WP_086887026.1">
    <property type="nucleotide sequence ID" value="NZ_CP019893.1"/>
</dbReference>
<evidence type="ECO:0000256" key="6">
    <source>
        <dbReference type="ARBA" id="ARBA00023163"/>
    </source>
</evidence>
<dbReference type="SMART" id="SM00529">
    <property type="entry name" value="HTH_DTXR"/>
    <property type="match status" value="1"/>
</dbReference>
<dbReference type="SUPFAM" id="SSF47979">
    <property type="entry name" value="Iron-dependent repressor protein, dimerization domain"/>
    <property type="match status" value="1"/>
</dbReference>
<keyword evidence="9" id="KW-1185">Reference proteome</keyword>
<dbReference type="InterPro" id="IPR050536">
    <property type="entry name" value="DtxR_MntR_Metal-Reg"/>
</dbReference>
<keyword evidence="4" id="KW-0805">Transcription regulation</keyword>
<evidence type="ECO:0000256" key="2">
    <source>
        <dbReference type="ARBA" id="ARBA00007871"/>
    </source>
</evidence>
<evidence type="ECO:0000256" key="1">
    <source>
        <dbReference type="ARBA" id="ARBA00004496"/>
    </source>
</evidence>
<dbReference type="InterPro" id="IPR001367">
    <property type="entry name" value="Fe_dep_repressor"/>
</dbReference>
<evidence type="ECO:0000313" key="8">
    <source>
        <dbReference type="EMBL" id="ARS88643.1"/>
    </source>
</evidence>
<dbReference type="AlphaFoldDB" id="A0A2Z2HPY7"/>
<dbReference type="Pfam" id="PF04023">
    <property type="entry name" value="FeoA"/>
    <property type="match status" value="1"/>
</dbReference>
<name>A0A2Z2HPY7_9EURY</name>
<proteinExistence type="inferred from homology"/>
<dbReference type="SUPFAM" id="SSF50037">
    <property type="entry name" value="C-terminal domain of transcriptional repressors"/>
    <property type="match status" value="1"/>
</dbReference>
<sequence>MELSPVAEDYLTAIYHLEAEHGGSVRTVDISEEIGVTPPTVSSMIDTLDERGLVDYTPYKGVTLTERGETVVLRLVRNHRLLETFLMEHLDYTWSEVHDEADRLEHHVSEEFVSRLETYLGEPRMDPHGDPIPDAELTMPEESPHIPLTEFEVGDVVVVEQVPHRDPDVREYLTRHEIGPGTRLTVEEVSPINLVTVVPVSSGTPVSLPTHVARRLGVRKAKQ</sequence>
<dbReference type="FunFam" id="1.10.60.10:FF:000004">
    <property type="entry name" value="DtxR family transcriptional regulator"/>
    <property type="match status" value="1"/>
</dbReference>
<keyword evidence="5" id="KW-0238">DNA-binding</keyword>
<comment type="subcellular location">
    <subcellularLocation>
        <location evidence="1">Cytoplasm</location>
    </subcellularLocation>
</comment>
<dbReference type="GO" id="GO:0003700">
    <property type="term" value="F:DNA-binding transcription factor activity"/>
    <property type="evidence" value="ECO:0007669"/>
    <property type="project" value="InterPro"/>
</dbReference>
<dbReference type="GeneID" id="32892805"/>
<dbReference type="SUPFAM" id="SSF46785">
    <property type="entry name" value="Winged helix' DNA-binding domain"/>
    <property type="match status" value="1"/>
</dbReference>
<evidence type="ECO:0000259" key="7">
    <source>
        <dbReference type="PROSITE" id="PS50944"/>
    </source>
</evidence>